<organism evidence="3 4">
    <name type="scientific">Robinsoniella peoriensis</name>
    <dbReference type="NCBI Taxonomy" id="180332"/>
    <lineage>
        <taxon>Bacteria</taxon>
        <taxon>Bacillati</taxon>
        <taxon>Bacillota</taxon>
        <taxon>Clostridia</taxon>
        <taxon>Lachnospirales</taxon>
        <taxon>Lachnospiraceae</taxon>
        <taxon>Robinsoniella</taxon>
    </lineage>
</organism>
<protein>
    <recommendedName>
        <fullName evidence="5">DUF5666 domain-containing protein</fullName>
    </recommendedName>
</protein>
<feature type="region of interest" description="Disordered" evidence="1">
    <location>
        <begin position="27"/>
        <end position="67"/>
    </location>
</feature>
<gene>
    <name evidence="3" type="ORF">DSM106044_03987</name>
</gene>
<feature type="region of interest" description="Disordered" evidence="1">
    <location>
        <begin position="211"/>
        <end position="238"/>
    </location>
</feature>
<dbReference type="STRING" id="180332.GCA_000797495_01826"/>
<feature type="region of interest" description="Disordered" evidence="1">
    <location>
        <begin position="256"/>
        <end position="276"/>
    </location>
</feature>
<feature type="chain" id="PRO_5038554630" description="DUF5666 domain-containing protein" evidence="2">
    <location>
        <begin position="21"/>
        <end position="276"/>
    </location>
</feature>
<evidence type="ECO:0000256" key="1">
    <source>
        <dbReference type="SAM" id="MobiDB-lite"/>
    </source>
</evidence>
<proteinExistence type="predicted"/>
<feature type="compositionally biased region" description="Gly residues" evidence="1">
    <location>
        <begin position="113"/>
        <end position="124"/>
    </location>
</feature>
<dbReference type="Proteomes" id="UP000306509">
    <property type="component" value="Unassembled WGS sequence"/>
</dbReference>
<dbReference type="EMBL" id="QGQD01000074">
    <property type="protein sequence ID" value="TLC99209.1"/>
    <property type="molecule type" value="Genomic_DNA"/>
</dbReference>
<keyword evidence="2" id="KW-0732">Signal</keyword>
<evidence type="ECO:0008006" key="5">
    <source>
        <dbReference type="Google" id="ProtNLM"/>
    </source>
</evidence>
<feature type="compositionally biased region" description="Gly residues" evidence="1">
    <location>
        <begin position="130"/>
        <end position="139"/>
    </location>
</feature>
<evidence type="ECO:0000313" key="4">
    <source>
        <dbReference type="Proteomes" id="UP000306509"/>
    </source>
</evidence>
<dbReference type="PROSITE" id="PS51257">
    <property type="entry name" value="PROKAR_LIPOPROTEIN"/>
    <property type="match status" value="1"/>
</dbReference>
<feature type="signal peptide" evidence="2">
    <location>
        <begin position="1"/>
        <end position="20"/>
    </location>
</feature>
<evidence type="ECO:0000313" key="3">
    <source>
        <dbReference type="EMBL" id="TLC99209.1"/>
    </source>
</evidence>
<comment type="caution">
    <text evidence="3">The sequence shown here is derived from an EMBL/GenBank/DDBJ whole genome shotgun (WGS) entry which is preliminary data.</text>
</comment>
<feature type="compositionally biased region" description="Polar residues" evidence="1">
    <location>
        <begin position="27"/>
        <end position="41"/>
    </location>
</feature>
<feature type="region of interest" description="Disordered" evidence="1">
    <location>
        <begin position="80"/>
        <end position="142"/>
    </location>
</feature>
<name>A0A4U8Q371_9FIRM</name>
<sequence precursor="true">MKNKLIALLLCVTVSCTLLGGCQSSLGNAQNDSSGSSSNVETGAETADGSQSETTRDDNAITGQVTAIDGNTITLALGERAARPDGDSTPPGNGEKPSEPTSGDAVQTEDSDGTGGSPPSGDNGGTPPSGNGGGPGGLTLTGEEKSITIDESTTITKDSMGQSSDATIDDITDGTILTVIMDGETVVSVTISDFGGGNGGGRGGKMNDVTEESTDLNGSNTVDGTEETSDGDTVSSNTANENTILVKNEGSFTLYNETGPTEEVPPKISQNNHILT</sequence>
<dbReference type="AlphaFoldDB" id="A0A4U8Q371"/>
<reference evidence="3 4" key="1">
    <citation type="journal article" date="2019" name="Anaerobe">
        <title>Detection of Robinsoniella peoriensis in multiple bone samples of a trauma patient.</title>
        <authorList>
            <person name="Schrottner P."/>
            <person name="Hartwich K."/>
            <person name="Bunk B."/>
            <person name="Schober I."/>
            <person name="Helbig S."/>
            <person name="Rudolph W.W."/>
            <person name="Gunzer F."/>
        </authorList>
    </citation>
    <scope>NUCLEOTIDE SEQUENCE [LARGE SCALE GENOMIC DNA]</scope>
    <source>
        <strain evidence="3 4">DSM 106044</strain>
    </source>
</reference>
<keyword evidence="4" id="KW-1185">Reference proteome</keyword>
<evidence type="ECO:0000256" key="2">
    <source>
        <dbReference type="SAM" id="SignalP"/>
    </source>
</evidence>
<accession>A0A4U8Q371</accession>
<dbReference type="RefSeq" id="WP_138003495.1">
    <property type="nucleotide sequence ID" value="NZ_QGQD01000074.1"/>
</dbReference>